<evidence type="ECO:0000256" key="3">
    <source>
        <dbReference type="ARBA" id="ARBA00023125"/>
    </source>
</evidence>
<feature type="compositionally biased region" description="Acidic residues" evidence="7">
    <location>
        <begin position="131"/>
        <end position="142"/>
    </location>
</feature>
<dbReference type="GO" id="GO:0006260">
    <property type="term" value="P:DNA replication"/>
    <property type="evidence" value="ECO:0007669"/>
    <property type="project" value="UniProtKB-KW"/>
</dbReference>
<keyword evidence="3" id="KW-0238">DNA-binding</keyword>
<sequence length="183" mass="20128">MLIPVNFSPSSSLTAGYPKLAPALAKVSHNEVILLEFQGEFEVETVTSDRTERDGKVVGALSIDDDLKRPTLRVGHHHLEGKVTTLAKPLAVLHRHQSSAYNPTQSQRQVLRKTDTAEDEDRNGDRNGNGNDDDDVEMEGDDTANTATKSRDSLSTSVSWDAVAIVKRKIVFSKRPLLIVGRQ</sequence>
<name>A0AAW0BWG3_9AGAR</name>
<evidence type="ECO:0000313" key="9">
    <source>
        <dbReference type="Proteomes" id="UP001383192"/>
    </source>
</evidence>
<dbReference type="EMBL" id="JAYKXP010000070">
    <property type="protein sequence ID" value="KAK7031235.1"/>
    <property type="molecule type" value="Genomic_DNA"/>
</dbReference>
<dbReference type="Pfam" id="PF09696">
    <property type="entry name" value="Ctf8"/>
    <property type="match status" value="1"/>
</dbReference>
<evidence type="ECO:0000256" key="4">
    <source>
        <dbReference type="ARBA" id="ARBA00023242"/>
    </source>
</evidence>
<protein>
    <submittedName>
        <fullName evidence="8">Uncharacterized protein</fullName>
    </submittedName>
</protein>
<proteinExistence type="inferred from homology"/>
<dbReference type="PANTHER" id="PTHR28605:SF1">
    <property type="entry name" value="CHROMOSOME TRANSMISSION FIDELITY FACTOR 8"/>
    <property type="match status" value="1"/>
</dbReference>
<comment type="subcellular location">
    <subcellularLocation>
        <location evidence="1">Nucleus</location>
    </subcellularLocation>
</comment>
<comment type="similarity">
    <text evidence="6">Belongs to the CTF8 family.</text>
</comment>
<keyword evidence="2" id="KW-0235">DNA replication</keyword>
<dbReference type="AlphaFoldDB" id="A0AAW0BWG3"/>
<evidence type="ECO:0000256" key="6">
    <source>
        <dbReference type="ARBA" id="ARBA00038447"/>
    </source>
</evidence>
<dbReference type="GO" id="GO:0003677">
    <property type="term" value="F:DNA binding"/>
    <property type="evidence" value="ECO:0007669"/>
    <property type="project" value="UniProtKB-KW"/>
</dbReference>
<evidence type="ECO:0000256" key="1">
    <source>
        <dbReference type="ARBA" id="ARBA00004123"/>
    </source>
</evidence>
<organism evidence="8 9">
    <name type="scientific">Paramarasmius palmivorus</name>
    <dbReference type="NCBI Taxonomy" id="297713"/>
    <lineage>
        <taxon>Eukaryota</taxon>
        <taxon>Fungi</taxon>
        <taxon>Dikarya</taxon>
        <taxon>Basidiomycota</taxon>
        <taxon>Agaricomycotina</taxon>
        <taxon>Agaricomycetes</taxon>
        <taxon>Agaricomycetidae</taxon>
        <taxon>Agaricales</taxon>
        <taxon>Marasmiineae</taxon>
        <taxon>Marasmiaceae</taxon>
        <taxon>Paramarasmius</taxon>
    </lineage>
</organism>
<evidence type="ECO:0000256" key="5">
    <source>
        <dbReference type="ARBA" id="ARBA00023306"/>
    </source>
</evidence>
<evidence type="ECO:0000256" key="2">
    <source>
        <dbReference type="ARBA" id="ARBA00022705"/>
    </source>
</evidence>
<dbReference type="PANTHER" id="PTHR28605">
    <property type="entry name" value="CTF8, CHROMOSOME TRANSMISSION FIDELITY FACTOR 8 HOMOLOG (S. CEREVISIAE)"/>
    <property type="match status" value="1"/>
</dbReference>
<keyword evidence="5" id="KW-0131">Cell cycle</keyword>
<keyword evidence="9" id="KW-1185">Reference proteome</keyword>
<evidence type="ECO:0000313" key="8">
    <source>
        <dbReference type="EMBL" id="KAK7031235.1"/>
    </source>
</evidence>
<feature type="compositionally biased region" description="Polar residues" evidence="7">
    <location>
        <begin position="98"/>
        <end position="109"/>
    </location>
</feature>
<comment type="caution">
    <text evidence="8">The sequence shown here is derived from an EMBL/GenBank/DDBJ whole genome shotgun (WGS) entry which is preliminary data.</text>
</comment>
<reference evidence="8 9" key="1">
    <citation type="submission" date="2024-01" db="EMBL/GenBank/DDBJ databases">
        <title>A draft genome for a cacao thread blight-causing isolate of Paramarasmius palmivorus.</title>
        <authorList>
            <person name="Baruah I.K."/>
            <person name="Bukari Y."/>
            <person name="Amoako-Attah I."/>
            <person name="Meinhardt L.W."/>
            <person name="Bailey B.A."/>
            <person name="Cohen S.P."/>
        </authorList>
    </citation>
    <scope>NUCLEOTIDE SEQUENCE [LARGE SCALE GENOMIC DNA]</scope>
    <source>
        <strain evidence="8 9">GH-12</strain>
    </source>
</reference>
<gene>
    <name evidence="8" type="ORF">VNI00_013651</name>
</gene>
<dbReference type="InterPro" id="IPR018607">
    <property type="entry name" value="Ctf8"/>
</dbReference>
<dbReference type="Proteomes" id="UP001383192">
    <property type="component" value="Unassembled WGS sequence"/>
</dbReference>
<dbReference type="GO" id="GO:0007064">
    <property type="term" value="P:mitotic sister chromatid cohesion"/>
    <property type="evidence" value="ECO:0007669"/>
    <property type="project" value="InterPro"/>
</dbReference>
<keyword evidence="4" id="KW-0539">Nucleus</keyword>
<accession>A0AAW0BWG3</accession>
<feature type="compositionally biased region" description="Polar residues" evidence="7">
    <location>
        <begin position="143"/>
        <end position="153"/>
    </location>
</feature>
<evidence type="ECO:0000256" key="7">
    <source>
        <dbReference type="SAM" id="MobiDB-lite"/>
    </source>
</evidence>
<dbReference type="GO" id="GO:0031390">
    <property type="term" value="C:Ctf18 RFC-like complex"/>
    <property type="evidence" value="ECO:0007669"/>
    <property type="project" value="InterPro"/>
</dbReference>
<feature type="region of interest" description="Disordered" evidence="7">
    <location>
        <begin position="97"/>
        <end position="153"/>
    </location>
</feature>